<reference evidence="1" key="1">
    <citation type="submission" date="2021-06" db="EMBL/GenBank/DDBJ databases">
        <authorList>
            <person name="Kallberg Y."/>
            <person name="Tangrot J."/>
            <person name="Rosling A."/>
        </authorList>
    </citation>
    <scope>NUCLEOTIDE SEQUENCE</scope>
    <source>
        <strain evidence="1">MA461A</strain>
    </source>
</reference>
<organism evidence="1 2">
    <name type="scientific">Racocetra persica</name>
    <dbReference type="NCBI Taxonomy" id="160502"/>
    <lineage>
        <taxon>Eukaryota</taxon>
        <taxon>Fungi</taxon>
        <taxon>Fungi incertae sedis</taxon>
        <taxon>Mucoromycota</taxon>
        <taxon>Glomeromycotina</taxon>
        <taxon>Glomeromycetes</taxon>
        <taxon>Diversisporales</taxon>
        <taxon>Gigasporaceae</taxon>
        <taxon>Racocetra</taxon>
    </lineage>
</organism>
<sequence length="47" mass="5597">KAKKWLEEYVNSLSGITNKMMLAREYTYKCTYKNTIKTAQAMLYQKI</sequence>
<name>A0ACA9SVP7_9GLOM</name>
<accession>A0ACA9SVP7</accession>
<dbReference type="Proteomes" id="UP000789920">
    <property type="component" value="Unassembled WGS sequence"/>
</dbReference>
<evidence type="ECO:0000313" key="2">
    <source>
        <dbReference type="Proteomes" id="UP000789920"/>
    </source>
</evidence>
<dbReference type="EMBL" id="CAJVQC010169849">
    <property type="protein sequence ID" value="CAG8850247.1"/>
    <property type="molecule type" value="Genomic_DNA"/>
</dbReference>
<gene>
    <name evidence="1" type="ORF">RPERSI_LOCUS35993</name>
</gene>
<evidence type="ECO:0000313" key="1">
    <source>
        <dbReference type="EMBL" id="CAG8850247.1"/>
    </source>
</evidence>
<feature type="non-terminal residue" evidence="1">
    <location>
        <position position="1"/>
    </location>
</feature>
<comment type="caution">
    <text evidence="1">The sequence shown here is derived from an EMBL/GenBank/DDBJ whole genome shotgun (WGS) entry which is preliminary data.</text>
</comment>
<keyword evidence="2" id="KW-1185">Reference proteome</keyword>
<proteinExistence type="predicted"/>
<feature type="non-terminal residue" evidence="1">
    <location>
        <position position="47"/>
    </location>
</feature>
<protein>
    <submittedName>
        <fullName evidence="1">14645_t:CDS:1</fullName>
    </submittedName>
</protein>